<feature type="compositionally biased region" description="Basic and acidic residues" evidence="3">
    <location>
        <begin position="258"/>
        <end position="277"/>
    </location>
</feature>
<gene>
    <name evidence="5" type="ORF">DAPK24_027470</name>
</gene>
<organism evidence="5 6">
    <name type="scientific">Pichia kluyveri</name>
    <name type="common">Yeast</name>
    <dbReference type="NCBI Taxonomy" id="36015"/>
    <lineage>
        <taxon>Eukaryota</taxon>
        <taxon>Fungi</taxon>
        <taxon>Dikarya</taxon>
        <taxon>Ascomycota</taxon>
        <taxon>Saccharomycotina</taxon>
        <taxon>Pichiomycetes</taxon>
        <taxon>Pichiales</taxon>
        <taxon>Pichiaceae</taxon>
        <taxon>Pichia</taxon>
    </lineage>
</organism>
<feature type="domain" description="RRM" evidence="4">
    <location>
        <begin position="279"/>
        <end position="357"/>
    </location>
</feature>
<dbReference type="InterPro" id="IPR035979">
    <property type="entry name" value="RBD_domain_sf"/>
</dbReference>
<dbReference type="InterPro" id="IPR012677">
    <property type="entry name" value="Nucleotide-bd_a/b_plait_sf"/>
</dbReference>
<keyword evidence="1 2" id="KW-0694">RNA-binding</keyword>
<feature type="compositionally biased region" description="Acidic residues" evidence="3">
    <location>
        <begin position="46"/>
        <end position="60"/>
    </location>
</feature>
<comment type="caution">
    <text evidence="5">The sequence shown here is derived from an EMBL/GenBank/DDBJ whole genome shotgun (WGS) entry which is preliminary data.</text>
</comment>
<feature type="compositionally biased region" description="Basic and acidic residues" evidence="3">
    <location>
        <begin position="134"/>
        <end position="148"/>
    </location>
</feature>
<accession>A0AAV5R4E7</accession>
<evidence type="ECO:0000256" key="1">
    <source>
        <dbReference type="ARBA" id="ARBA00022884"/>
    </source>
</evidence>
<feature type="compositionally biased region" description="Acidic residues" evidence="3">
    <location>
        <begin position="95"/>
        <end position="107"/>
    </location>
</feature>
<feature type="compositionally biased region" description="Basic and acidic residues" evidence="3">
    <location>
        <begin position="15"/>
        <end position="32"/>
    </location>
</feature>
<dbReference type="InterPro" id="IPR000504">
    <property type="entry name" value="RRM_dom"/>
</dbReference>
<feature type="region of interest" description="Disordered" evidence="3">
    <location>
        <begin position="239"/>
        <end position="277"/>
    </location>
</feature>
<feature type="compositionally biased region" description="Polar residues" evidence="3">
    <location>
        <begin position="398"/>
        <end position="409"/>
    </location>
</feature>
<protein>
    <submittedName>
        <fullName evidence="5">Nsr1 protein</fullName>
    </submittedName>
</protein>
<sequence length="416" mass="45476">MAKADIKKSKKSVSKKQEEKATKASKQKKEESSSSESSSSSSSEESSSDSDSSSDEEEEKKEESSSDSSSSDSSSDEEEEEKKEEKKEESSSDSSDSDSSDDEEEEKKEEKKDESSSSSSSSSSDSSDSSDDEEKTKEEESSKKRKAEESEESSSSASPEPETKKAKTEEASSSEPATLFIGRLSWNIDDDWLKREFEKYPGVISARVISDRQTGRSKGYGYVDFESKEVADKALEEMQGAEIDGRPINVDISTAKPKTQDRSNDRAKKFGDSKSEPSDTLFIGNLSFDSDRDSVTEFFAEHGPIMGVRLPTHPETEQLKGFGYVQFESVEAAQNALDKLNGEYLNNRAVRLDFSTPKPQNNNGGRGNFGGRGGRGGFGGRGGRDRNDNRGGFRPSGSGANSTPVNSFRGTKRTFD</sequence>
<dbReference type="InterPro" id="IPR052462">
    <property type="entry name" value="SLIRP/GR-RBP-like"/>
</dbReference>
<feature type="compositionally biased region" description="Low complexity" evidence="3">
    <location>
        <begin position="116"/>
        <end position="127"/>
    </location>
</feature>
<evidence type="ECO:0000313" key="5">
    <source>
        <dbReference type="EMBL" id="GMM46172.1"/>
    </source>
</evidence>
<feature type="compositionally biased region" description="Gly residues" evidence="3">
    <location>
        <begin position="364"/>
        <end position="381"/>
    </location>
</feature>
<proteinExistence type="predicted"/>
<evidence type="ECO:0000259" key="4">
    <source>
        <dbReference type="PROSITE" id="PS50102"/>
    </source>
</evidence>
<reference evidence="5 6" key="1">
    <citation type="journal article" date="2023" name="Elife">
        <title>Identification of key yeast species and microbe-microbe interactions impacting larval growth of Drosophila in the wild.</title>
        <authorList>
            <person name="Mure A."/>
            <person name="Sugiura Y."/>
            <person name="Maeda R."/>
            <person name="Honda K."/>
            <person name="Sakurai N."/>
            <person name="Takahashi Y."/>
            <person name="Watada M."/>
            <person name="Katoh T."/>
            <person name="Gotoh A."/>
            <person name="Gotoh Y."/>
            <person name="Taniguchi I."/>
            <person name="Nakamura K."/>
            <person name="Hayashi T."/>
            <person name="Katayama T."/>
            <person name="Uemura T."/>
            <person name="Hattori Y."/>
        </authorList>
    </citation>
    <scope>NUCLEOTIDE SEQUENCE [LARGE SCALE GENOMIC DNA]</scope>
    <source>
        <strain evidence="5 6">PK-24</strain>
    </source>
</reference>
<feature type="compositionally biased region" description="Low complexity" evidence="3">
    <location>
        <begin position="34"/>
        <end position="45"/>
    </location>
</feature>
<feature type="region of interest" description="Disordered" evidence="3">
    <location>
        <begin position="1"/>
        <end position="180"/>
    </location>
</feature>
<dbReference type="AlphaFoldDB" id="A0AAV5R4E7"/>
<dbReference type="Pfam" id="PF00076">
    <property type="entry name" value="RRM_1"/>
    <property type="match status" value="2"/>
</dbReference>
<feature type="domain" description="RRM" evidence="4">
    <location>
        <begin position="177"/>
        <end position="255"/>
    </location>
</feature>
<dbReference type="SMART" id="SM00360">
    <property type="entry name" value="RRM"/>
    <property type="match status" value="2"/>
</dbReference>
<name>A0AAV5R4E7_PICKL</name>
<dbReference type="Proteomes" id="UP001378960">
    <property type="component" value="Unassembled WGS sequence"/>
</dbReference>
<dbReference type="SUPFAM" id="SSF54928">
    <property type="entry name" value="RNA-binding domain, RBD"/>
    <property type="match status" value="2"/>
</dbReference>
<feature type="region of interest" description="Disordered" evidence="3">
    <location>
        <begin position="354"/>
        <end position="416"/>
    </location>
</feature>
<evidence type="ECO:0000256" key="2">
    <source>
        <dbReference type="PROSITE-ProRule" id="PRU00176"/>
    </source>
</evidence>
<dbReference type="CDD" id="cd12447">
    <property type="entry name" value="RRM1_gar2"/>
    <property type="match status" value="1"/>
</dbReference>
<dbReference type="PANTHER" id="PTHR48027">
    <property type="entry name" value="HETEROGENEOUS NUCLEAR RIBONUCLEOPROTEIN 87F-RELATED"/>
    <property type="match status" value="1"/>
</dbReference>
<dbReference type="GO" id="GO:0003723">
    <property type="term" value="F:RNA binding"/>
    <property type="evidence" value="ECO:0007669"/>
    <property type="project" value="UniProtKB-UniRule"/>
</dbReference>
<feature type="compositionally biased region" description="Basic and acidic residues" evidence="3">
    <location>
        <begin position="382"/>
        <end position="391"/>
    </location>
</feature>
<dbReference type="Gene3D" id="3.30.70.330">
    <property type="match status" value="2"/>
</dbReference>
<dbReference type="PROSITE" id="PS50102">
    <property type="entry name" value="RRM"/>
    <property type="match status" value="2"/>
</dbReference>
<evidence type="ECO:0000313" key="6">
    <source>
        <dbReference type="Proteomes" id="UP001378960"/>
    </source>
</evidence>
<evidence type="ECO:0000256" key="3">
    <source>
        <dbReference type="SAM" id="MobiDB-lite"/>
    </source>
</evidence>
<keyword evidence="6" id="KW-1185">Reference proteome</keyword>
<dbReference type="EMBL" id="BTGB01000003">
    <property type="protein sequence ID" value="GMM46172.1"/>
    <property type="molecule type" value="Genomic_DNA"/>
</dbReference>
<feature type="compositionally biased region" description="Basic and acidic residues" evidence="3">
    <location>
        <begin position="161"/>
        <end position="170"/>
    </location>
</feature>